<dbReference type="InterPro" id="IPR050553">
    <property type="entry name" value="Thioredoxin_ResA/DsbE_sf"/>
</dbReference>
<dbReference type="Proteomes" id="UP000233535">
    <property type="component" value="Unassembled WGS sequence"/>
</dbReference>
<evidence type="ECO:0000256" key="1">
    <source>
        <dbReference type="ARBA" id="ARBA00004196"/>
    </source>
</evidence>
<feature type="domain" description="Thioredoxin" evidence="5">
    <location>
        <begin position="250"/>
        <end position="393"/>
    </location>
</feature>
<dbReference type="GO" id="GO:0030313">
    <property type="term" value="C:cell envelope"/>
    <property type="evidence" value="ECO:0007669"/>
    <property type="project" value="UniProtKB-SubCell"/>
</dbReference>
<dbReference type="Gene3D" id="3.40.30.10">
    <property type="entry name" value="Glutaredoxin"/>
    <property type="match status" value="1"/>
</dbReference>
<dbReference type="InterPro" id="IPR013766">
    <property type="entry name" value="Thioredoxin_domain"/>
</dbReference>
<keyword evidence="4" id="KW-0676">Redox-active center</keyword>
<dbReference type="GO" id="GO:0017004">
    <property type="term" value="P:cytochrome complex assembly"/>
    <property type="evidence" value="ECO:0007669"/>
    <property type="project" value="UniProtKB-KW"/>
</dbReference>
<evidence type="ECO:0000256" key="4">
    <source>
        <dbReference type="ARBA" id="ARBA00023284"/>
    </source>
</evidence>
<proteinExistence type="predicted"/>
<dbReference type="OrthoDB" id="979391at2"/>
<dbReference type="PANTHER" id="PTHR42852:SF6">
    <property type="entry name" value="THIOL:DISULFIDE INTERCHANGE PROTEIN DSBE"/>
    <property type="match status" value="1"/>
</dbReference>
<accession>A0A2N3HVZ7</accession>
<dbReference type="GO" id="GO:0016209">
    <property type="term" value="F:antioxidant activity"/>
    <property type="evidence" value="ECO:0007669"/>
    <property type="project" value="InterPro"/>
</dbReference>
<protein>
    <recommendedName>
        <fullName evidence="5">Thioredoxin domain-containing protein</fullName>
    </recommendedName>
</protein>
<sequence length="393" mass="44367">MFLIRKKTKQSKQKTARMMKQVLFLIAITLLISCKEKRNTYLISGNVTNIPDSTIIDLFMDYGDTGNKISSDTIFNGQFEFSDSLETGPVRMCLRMSDWENFCGACDVWVDKEIIEVQGNGKYLSTWKATSKVKEQIALNKFGSATGNLQAKIDSLYLAGFKNRSDKELRGQIMHKIDSIGNQINELEFSIIKENPNSTSAIRKLYELVAFDGPIAKEQIKEIYDSMDPAYKNSLYAEGILSNLEEKKIPEIGDNMLNFIAHDTNGVEHSLTDFKGKYILLDFWSLGCGPCFAAMPETKRIDSLNREQLVIIGVSMSSDEESWKKISKMKNISWINLSDGKGTFAGASAIYGIEGFPSYFLINPEGVIVDKWFGYQEGWLADKLKKHMKDVNV</sequence>
<dbReference type="EMBL" id="MVDD01000009">
    <property type="protein sequence ID" value="PKQ62211.1"/>
    <property type="molecule type" value="Genomic_DNA"/>
</dbReference>
<dbReference type="AlphaFoldDB" id="A0A2N3HVZ7"/>
<dbReference type="SUPFAM" id="SSF52833">
    <property type="entry name" value="Thioredoxin-like"/>
    <property type="match status" value="1"/>
</dbReference>
<dbReference type="InterPro" id="IPR000866">
    <property type="entry name" value="AhpC/TSA"/>
</dbReference>
<evidence type="ECO:0000256" key="2">
    <source>
        <dbReference type="ARBA" id="ARBA00022748"/>
    </source>
</evidence>
<name>A0A2N3HVZ7_9BACT</name>
<dbReference type="GO" id="GO:0016491">
    <property type="term" value="F:oxidoreductase activity"/>
    <property type="evidence" value="ECO:0007669"/>
    <property type="project" value="InterPro"/>
</dbReference>
<evidence type="ECO:0000259" key="5">
    <source>
        <dbReference type="PROSITE" id="PS51352"/>
    </source>
</evidence>
<evidence type="ECO:0000313" key="7">
    <source>
        <dbReference type="Proteomes" id="UP000233535"/>
    </source>
</evidence>
<keyword evidence="7" id="KW-1185">Reference proteome</keyword>
<dbReference type="PANTHER" id="PTHR42852">
    <property type="entry name" value="THIOL:DISULFIDE INTERCHANGE PROTEIN DSBE"/>
    <property type="match status" value="1"/>
</dbReference>
<dbReference type="Pfam" id="PF00578">
    <property type="entry name" value="AhpC-TSA"/>
    <property type="match status" value="1"/>
</dbReference>
<keyword evidence="2" id="KW-0201">Cytochrome c-type biogenesis</keyword>
<comment type="subcellular location">
    <subcellularLocation>
        <location evidence="1">Cell envelope</location>
    </subcellularLocation>
</comment>
<dbReference type="InterPro" id="IPR036249">
    <property type="entry name" value="Thioredoxin-like_sf"/>
</dbReference>
<dbReference type="PROSITE" id="PS51352">
    <property type="entry name" value="THIOREDOXIN_2"/>
    <property type="match status" value="1"/>
</dbReference>
<organism evidence="6 7">
    <name type="scientific">Labilibaculum filiforme</name>
    <dbReference type="NCBI Taxonomy" id="1940526"/>
    <lineage>
        <taxon>Bacteria</taxon>
        <taxon>Pseudomonadati</taxon>
        <taxon>Bacteroidota</taxon>
        <taxon>Bacteroidia</taxon>
        <taxon>Marinilabiliales</taxon>
        <taxon>Marinifilaceae</taxon>
        <taxon>Labilibaculum</taxon>
    </lineage>
</organism>
<gene>
    <name evidence="6" type="ORF">BZG02_12900</name>
</gene>
<evidence type="ECO:0000313" key="6">
    <source>
        <dbReference type="EMBL" id="PKQ62211.1"/>
    </source>
</evidence>
<reference evidence="6 7" key="1">
    <citation type="journal article" date="2017" name="Front. Microbiol.">
        <title>Labilibaculum manganireducens gen. nov., sp. nov. and Labilibaculum filiforme sp. nov., Novel Bacteroidetes Isolated from Subsurface Sediments of the Baltic Sea.</title>
        <authorList>
            <person name="Vandieken V."/>
            <person name="Marshall I.P."/>
            <person name="Niemann H."/>
            <person name="Engelen B."/>
            <person name="Cypionka H."/>
        </authorList>
    </citation>
    <scope>NUCLEOTIDE SEQUENCE [LARGE SCALE GENOMIC DNA]</scope>
    <source>
        <strain evidence="6 7">59.16B</strain>
    </source>
</reference>
<evidence type="ECO:0000256" key="3">
    <source>
        <dbReference type="ARBA" id="ARBA00023157"/>
    </source>
</evidence>
<comment type="caution">
    <text evidence="6">The sequence shown here is derived from an EMBL/GenBank/DDBJ whole genome shotgun (WGS) entry which is preliminary data.</text>
</comment>
<keyword evidence="3" id="KW-1015">Disulfide bond</keyword>
<dbReference type="CDD" id="cd02966">
    <property type="entry name" value="TlpA_like_family"/>
    <property type="match status" value="1"/>
</dbReference>
<dbReference type="PROSITE" id="PS51257">
    <property type="entry name" value="PROKAR_LIPOPROTEIN"/>
    <property type="match status" value="1"/>
</dbReference>